<reference evidence="1 2" key="1">
    <citation type="journal article" date="2014" name="Int. J. Syst. Evol. Microbiol.">
        <title>Complete genome sequence of Corynebacterium casei LMG S-19264T (=DSM 44701T), isolated from a smear-ripened cheese.</title>
        <authorList>
            <consortium name="US DOE Joint Genome Institute (JGI-PGF)"/>
            <person name="Walter F."/>
            <person name="Albersmeier A."/>
            <person name="Kalinowski J."/>
            <person name="Ruckert C."/>
        </authorList>
    </citation>
    <scope>NUCLEOTIDE SEQUENCE [LARGE SCALE GENOMIC DNA]</scope>
    <source>
        <strain evidence="1 2">CGMCC 1.15896</strain>
    </source>
</reference>
<dbReference type="EMBL" id="BMKB01000002">
    <property type="protein sequence ID" value="GGA45635.1"/>
    <property type="molecule type" value="Genomic_DNA"/>
</dbReference>
<dbReference type="Proteomes" id="UP000596977">
    <property type="component" value="Unassembled WGS sequence"/>
</dbReference>
<dbReference type="AlphaFoldDB" id="A0A916RAB3"/>
<protein>
    <submittedName>
        <fullName evidence="1">Uncharacterized protein</fullName>
    </submittedName>
</protein>
<sequence length="75" mass="7966">MISAGAAPEAMVAPAPIVSMKARAFFTVKWATGPHIALAGLALALVPQNMLAHHLRNRQAVSDFIEKSIGKAHEH</sequence>
<keyword evidence="2" id="KW-1185">Reference proteome</keyword>
<evidence type="ECO:0000313" key="2">
    <source>
        <dbReference type="Proteomes" id="UP000596977"/>
    </source>
</evidence>
<gene>
    <name evidence="1" type="ORF">GCM10011499_14200</name>
</gene>
<organism evidence="1 2">
    <name type="scientific">Pelagibacterium lentulum</name>
    <dbReference type="NCBI Taxonomy" id="2029865"/>
    <lineage>
        <taxon>Bacteria</taxon>
        <taxon>Pseudomonadati</taxon>
        <taxon>Pseudomonadota</taxon>
        <taxon>Alphaproteobacteria</taxon>
        <taxon>Hyphomicrobiales</taxon>
        <taxon>Devosiaceae</taxon>
        <taxon>Pelagibacterium</taxon>
    </lineage>
</organism>
<evidence type="ECO:0000313" key="1">
    <source>
        <dbReference type="EMBL" id="GGA45635.1"/>
    </source>
</evidence>
<comment type="caution">
    <text evidence="1">The sequence shown here is derived from an EMBL/GenBank/DDBJ whole genome shotgun (WGS) entry which is preliminary data.</text>
</comment>
<name>A0A916RAB3_9HYPH</name>
<accession>A0A916RAB3</accession>
<proteinExistence type="predicted"/>